<dbReference type="RefSeq" id="XP_056487612.1">
    <property type="nucleotide sequence ID" value="XM_056632061.1"/>
</dbReference>
<evidence type="ECO:0000313" key="2">
    <source>
        <dbReference type="EMBL" id="KAJ5391934.1"/>
    </source>
</evidence>
<name>A0A9W9VYZ0_9EURO</name>
<evidence type="ECO:0000313" key="3">
    <source>
        <dbReference type="Proteomes" id="UP001147747"/>
    </source>
</evidence>
<organism evidence="2 3">
    <name type="scientific">Penicillium cosmopolitanum</name>
    <dbReference type="NCBI Taxonomy" id="1131564"/>
    <lineage>
        <taxon>Eukaryota</taxon>
        <taxon>Fungi</taxon>
        <taxon>Dikarya</taxon>
        <taxon>Ascomycota</taxon>
        <taxon>Pezizomycotina</taxon>
        <taxon>Eurotiomycetes</taxon>
        <taxon>Eurotiomycetidae</taxon>
        <taxon>Eurotiales</taxon>
        <taxon>Aspergillaceae</taxon>
        <taxon>Penicillium</taxon>
    </lineage>
</organism>
<proteinExistence type="predicted"/>
<keyword evidence="1" id="KW-0472">Membrane</keyword>
<dbReference type="EMBL" id="JAPZBU010000008">
    <property type="protein sequence ID" value="KAJ5391934.1"/>
    <property type="molecule type" value="Genomic_DNA"/>
</dbReference>
<reference evidence="2" key="1">
    <citation type="submission" date="2022-12" db="EMBL/GenBank/DDBJ databases">
        <authorList>
            <person name="Petersen C."/>
        </authorList>
    </citation>
    <scope>NUCLEOTIDE SEQUENCE</scope>
    <source>
        <strain evidence="2">IBT 29677</strain>
    </source>
</reference>
<feature type="transmembrane region" description="Helical" evidence="1">
    <location>
        <begin position="6"/>
        <end position="23"/>
    </location>
</feature>
<dbReference type="OrthoDB" id="5377405at2759"/>
<keyword evidence="1" id="KW-1133">Transmembrane helix</keyword>
<accession>A0A9W9VYZ0</accession>
<dbReference type="GeneID" id="81371041"/>
<evidence type="ECO:0000256" key="1">
    <source>
        <dbReference type="SAM" id="Phobius"/>
    </source>
</evidence>
<comment type="caution">
    <text evidence="2">The sequence shown here is derived from an EMBL/GenBank/DDBJ whole genome shotgun (WGS) entry which is preliminary data.</text>
</comment>
<keyword evidence="1" id="KW-0812">Transmembrane</keyword>
<reference evidence="2" key="2">
    <citation type="journal article" date="2023" name="IMA Fungus">
        <title>Comparative genomic study of the Penicillium genus elucidates a diverse pangenome and 15 lateral gene transfer events.</title>
        <authorList>
            <person name="Petersen C."/>
            <person name="Sorensen T."/>
            <person name="Nielsen M.R."/>
            <person name="Sondergaard T.E."/>
            <person name="Sorensen J.L."/>
            <person name="Fitzpatrick D.A."/>
            <person name="Frisvad J.C."/>
            <person name="Nielsen K.L."/>
        </authorList>
    </citation>
    <scope>NUCLEOTIDE SEQUENCE</scope>
    <source>
        <strain evidence="2">IBT 29677</strain>
    </source>
</reference>
<dbReference type="AlphaFoldDB" id="A0A9W9VYZ0"/>
<sequence length="104" mass="12255">MFDIVFHFVSYLLHGLFHVLCLFKKRRNVSEKSLLKRLHKPGKILTAPILAQLQSVFKHDRKIWFDDFQFPWHPDRKFGPAKVAELLMKIKEVGDERVIVLVSA</sequence>
<protein>
    <submittedName>
        <fullName evidence="2">Uncharacterized protein</fullName>
    </submittedName>
</protein>
<gene>
    <name evidence="2" type="ORF">N7509_007424</name>
</gene>
<dbReference type="Proteomes" id="UP001147747">
    <property type="component" value="Unassembled WGS sequence"/>
</dbReference>
<keyword evidence="3" id="KW-1185">Reference proteome</keyword>